<dbReference type="CDD" id="cd06815">
    <property type="entry name" value="PLPDE_III_AR_like_1"/>
    <property type="match status" value="1"/>
</dbReference>
<dbReference type="PANTHER" id="PTHR30511:SF3">
    <property type="entry name" value="LYSINE RACEMASE"/>
    <property type="match status" value="1"/>
</dbReference>
<protein>
    <submittedName>
        <fullName evidence="5">Alanine racemase</fullName>
    </submittedName>
</protein>
<name>A0ABP6QC56_9ACTN</name>
<dbReference type="PANTHER" id="PTHR30511">
    <property type="entry name" value="ALANINE RACEMASE"/>
    <property type="match status" value="1"/>
</dbReference>
<sequence length="571" mass="60896">MMVVSAGLGGLMAAPRVTVDLDVVERNARAVVRACGRSGVGVFGVTKGTCGMPQVARAMLRGGVIGIGESRFENIRRLRAAGIDAKVLLLRSPPPRLADETVQLADISLNSELATIEELSRVAERRSRVHEVILMVDLGDLREGIWPDDLMPVVERILKLPGVRLAGLGTNLTCFGAVLPSEENMGRLAGYAERVRGEFGVPLEYVSGGNSSSLPFLLEGRMPPGVNNLRLGETILQGGRDTFFDEPWEELDRGAFLLGGDLVEVKLKPSVPIGETGVDAFGGRPRFEDRGERLRGILNIGREDVDASVLLPVEPGLEILGASSDHLIIDVTDVRPRPVVGGTLHFEMGYGALLAAMTSEYVRKVPMFDQPPPRAETIALRPDPALRPGTTEVKTAERLAELGFAVDPDGLPVRFTGRPTATLPAELTATADALGAVWLTGRAELLPALLELRPRLAPENLAVVGLREASALVKQTPLPVHTIVDVDARGMREVMRRALDAATAGTRGYVVLCDADVYTSGAGLSHRETHQAMEAVAARPGLLGIEFTGVDPAGLPLAADLLMSALGRTIL</sequence>
<dbReference type="InterPro" id="IPR029066">
    <property type="entry name" value="PLP-binding_barrel"/>
</dbReference>
<dbReference type="SUPFAM" id="SSF52768">
    <property type="entry name" value="Arginase/deacetylase"/>
    <property type="match status" value="1"/>
</dbReference>
<organism evidence="5 6">
    <name type="scientific">Actinocorallia longicatena</name>
    <dbReference type="NCBI Taxonomy" id="111803"/>
    <lineage>
        <taxon>Bacteria</taxon>
        <taxon>Bacillati</taxon>
        <taxon>Actinomycetota</taxon>
        <taxon>Actinomycetes</taxon>
        <taxon>Streptosporangiales</taxon>
        <taxon>Thermomonosporaceae</taxon>
        <taxon>Actinocorallia</taxon>
    </lineage>
</organism>
<evidence type="ECO:0000256" key="1">
    <source>
        <dbReference type="ARBA" id="ARBA00001933"/>
    </source>
</evidence>
<evidence type="ECO:0000256" key="3">
    <source>
        <dbReference type="ARBA" id="ARBA00023235"/>
    </source>
</evidence>
<dbReference type="Gene3D" id="3.20.20.10">
    <property type="entry name" value="Alanine racemase"/>
    <property type="match status" value="1"/>
</dbReference>
<dbReference type="Pfam" id="PF01168">
    <property type="entry name" value="Ala_racemase_N"/>
    <property type="match status" value="1"/>
</dbReference>
<evidence type="ECO:0000313" key="5">
    <source>
        <dbReference type="EMBL" id="GAA3219163.1"/>
    </source>
</evidence>
<dbReference type="InterPro" id="IPR001608">
    <property type="entry name" value="Ala_racemase_N"/>
</dbReference>
<dbReference type="InterPro" id="IPR023696">
    <property type="entry name" value="Ureohydrolase_dom_sf"/>
</dbReference>
<keyword evidence="3" id="KW-0413">Isomerase</keyword>
<dbReference type="Gene3D" id="3.40.800.10">
    <property type="entry name" value="Ureohydrolase domain"/>
    <property type="match status" value="1"/>
</dbReference>
<keyword evidence="6" id="KW-1185">Reference proteome</keyword>
<evidence type="ECO:0000259" key="4">
    <source>
        <dbReference type="Pfam" id="PF01168"/>
    </source>
</evidence>
<evidence type="ECO:0000256" key="2">
    <source>
        <dbReference type="ARBA" id="ARBA00022898"/>
    </source>
</evidence>
<evidence type="ECO:0000313" key="6">
    <source>
        <dbReference type="Proteomes" id="UP001501237"/>
    </source>
</evidence>
<dbReference type="SUPFAM" id="SSF51419">
    <property type="entry name" value="PLP-binding barrel"/>
    <property type="match status" value="1"/>
</dbReference>
<keyword evidence="2" id="KW-0663">Pyridoxal phosphate</keyword>
<dbReference type="EMBL" id="BAAAUV010000010">
    <property type="protein sequence ID" value="GAA3219163.1"/>
    <property type="molecule type" value="Genomic_DNA"/>
</dbReference>
<feature type="domain" description="Alanine racemase N-terminal" evidence="4">
    <location>
        <begin position="19"/>
        <end position="232"/>
    </location>
</feature>
<proteinExistence type="predicted"/>
<gene>
    <name evidence="5" type="ORF">GCM10010468_43060</name>
</gene>
<accession>A0ABP6QC56</accession>
<dbReference type="Proteomes" id="UP001501237">
    <property type="component" value="Unassembled WGS sequence"/>
</dbReference>
<reference evidence="6" key="1">
    <citation type="journal article" date="2019" name="Int. J. Syst. Evol. Microbiol.">
        <title>The Global Catalogue of Microorganisms (GCM) 10K type strain sequencing project: providing services to taxonomists for standard genome sequencing and annotation.</title>
        <authorList>
            <consortium name="The Broad Institute Genomics Platform"/>
            <consortium name="The Broad Institute Genome Sequencing Center for Infectious Disease"/>
            <person name="Wu L."/>
            <person name="Ma J."/>
        </authorList>
    </citation>
    <scope>NUCLEOTIDE SEQUENCE [LARGE SCALE GENOMIC DNA]</scope>
    <source>
        <strain evidence="6">JCM 9377</strain>
    </source>
</reference>
<comment type="cofactor">
    <cofactor evidence="1">
        <name>pyridoxal 5'-phosphate</name>
        <dbReference type="ChEBI" id="CHEBI:597326"/>
    </cofactor>
</comment>
<dbReference type="InterPro" id="IPR000821">
    <property type="entry name" value="Ala_racemase"/>
</dbReference>
<comment type="caution">
    <text evidence="5">The sequence shown here is derived from an EMBL/GenBank/DDBJ whole genome shotgun (WGS) entry which is preliminary data.</text>
</comment>